<keyword evidence="1" id="KW-0472">Membrane</keyword>
<dbReference type="AlphaFoldDB" id="A0A0E3SD96"/>
<feature type="transmembrane region" description="Helical" evidence="1">
    <location>
        <begin position="38"/>
        <end position="58"/>
    </location>
</feature>
<dbReference type="OrthoDB" id="382572at2157"/>
<dbReference type="PATRIC" id="fig|1434110.4.peg.1969"/>
<sequence>MHNYDDYLDPYTHESYGIQPEQPASNSPQKKAGMGKTAVSLIRVAVIMIIGVTIFAAVPDTTSSMAAGGVTIHITENPLDGDIITLEDDVFEFDFGDGVANGHIPVQIAGTAQGIANNLKYVLVEQDIPLNKSPLESQSPDSFNIRNSSSSSSIIFLKNCFRSSVTGALISSILRELGNIGLYTILQPPTGSIDNPAIIPSSIQYGSPDSL</sequence>
<dbReference type="KEGG" id="mhor:MSHOH_1569"/>
<keyword evidence="3" id="KW-1185">Reference proteome</keyword>
<keyword evidence="1" id="KW-1133">Transmembrane helix</keyword>
<name>A0A0E3SD96_9EURY</name>
<dbReference type="HOGENOM" id="CLU_1302631_0_0_2"/>
<gene>
    <name evidence="2" type="ORF">MSHOH_1569</name>
</gene>
<dbReference type="GeneID" id="24830774"/>
<dbReference type="EMBL" id="CP009516">
    <property type="protein sequence ID" value="AKB78052.1"/>
    <property type="molecule type" value="Genomic_DNA"/>
</dbReference>
<evidence type="ECO:0000256" key="1">
    <source>
        <dbReference type="SAM" id="Phobius"/>
    </source>
</evidence>
<accession>A0A0E3SD96</accession>
<evidence type="ECO:0000313" key="2">
    <source>
        <dbReference type="EMBL" id="AKB78052.1"/>
    </source>
</evidence>
<keyword evidence="1" id="KW-0812">Transmembrane</keyword>
<organism evidence="2 3">
    <name type="scientific">Methanosarcina horonobensis HB-1 = JCM 15518</name>
    <dbReference type="NCBI Taxonomy" id="1434110"/>
    <lineage>
        <taxon>Archaea</taxon>
        <taxon>Methanobacteriati</taxon>
        <taxon>Methanobacteriota</taxon>
        <taxon>Stenosarchaea group</taxon>
        <taxon>Methanomicrobia</taxon>
        <taxon>Methanosarcinales</taxon>
        <taxon>Methanosarcinaceae</taxon>
        <taxon>Methanosarcina</taxon>
    </lineage>
</organism>
<protein>
    <submittedName>
        <fullName evidence="2">Uncharacterized protein</fullName>
    </submittedName>
</protein>
<dbReference type="Proteomes" id="UP000033101">
    <property type="component" value="Chromosome"/>
</dbReference>
<proteinExistence type="predicted"/>
<reference evidence="2 3" key="1">
    <citation type="submission" date="2014-07" db="EMBL/GenBank/DDBJ databases">
        <title>Methanogenic archaea and the global carbon cycle.</title>
        <authorList>
            <person name="Henriksen J.R."/>
            <person name="Luke J."/>
            <person name="Reinhart S."/>
            <person name="Benedict M.N."/>
            <person name="Youngblut N.D."/>
            <person name="Metcalf M.E."/>
            <person name="Whitaker R.J."/>
            <person name="Metcalf W.W."/>
        </authorList>
    </citation>
    <scope>NUCLEOTIDE SEQUENCE [LARGE SCALE GENOMIC DNA]</scope>
    <source>
        <strain evidence="2 3">HB-1</strain>
    </source>
</reference>
<dbReference type="RefSeq" id="WP_048138852.1">
    <property type="nucleotide sequence ID" value="NZ_CP009516.1"/>
</dbReference>
<evidence type="ECO:0000313" key="3">
    <source>
        <dbReference type="Proteomes" id="UP000033101"/>
    </source>
</evidence>